<feature type="compositionally biased region" description="Acidic residues" evidence="15">
    <location>
        <begin position="1427"/>
        <end position="1446"/>
    </location>
</feature>
<protein>
    <recommendedName>
        <fullName evidence="14">Gypsy retrotransposon integrase-like protein 1</fullName>
        <ecNumber evidence="3">2.7.7.49</ecNumber>
        <ecNumber evidence="2">3.1.26.4</ecNumber>
    </recommendedName>
</protein>
<keyword evidence="11" id="KW-0378">Hydrolase</keyword>
<evidence type="ECO:0000256" key="5">
    <source>
        <dbReference type="ARBA" id="ARBA00022679"/>
    </source>
</evidence>
<keyword evidence="20" id="KW-1185">Reference proteome</keyword>
<dbReference type="CDD" id="cd01647">
    <property type="entry name" value="RT_LTR"/>
    <property type="match status" value="1"/>
</dbReference>
<feature type="domain" description="Integrase catalytic" evidence="17">
    <location>
        <begin position="1127"/>
        <end position="1289"/>
    </location>
</feature>
<dbReference type="CDD" id="cd09274">
    <property type="entry name" value="RNase_HI_RT_Ty3"/>
    <property type="match status" value="1"/>
</dbReference>
<reference evidence="19" key="1">
    <citation type="submission" date="2022-01" db="EMBL/GenBank/DDBJ databases">
        <authorList>
            <person name="Braso-Vives M."/>
        </authorList>
    </citation>
    <scope>NUCLEOTIDE SEQUENCE</scope>
</reference>
<keyword evidence="7" id="KW-0540">Nuclease</keyword>
<dbReference type="InterPro" id="IPR011124">
    <property type="entry name" value="Znf_CW"/>
</dbReference>
<dbReference type="PROSITE" id="PS51050">
    <property type="entry name" value="ZF_CW"/>
    <property type="match status" value="1"/>
</dbReference>
<dbReference type="Proteomes" id="UP000838412">
    <property type="component" value="Chromosome 1"/>
</dbReference>
<dbReference type="OrthoDB" id="4369127at2759"/>
<comment type="similarity">
    <text evidence="1">Belongs to the beta type-B retroviral polymerase family. HERV class-II K(HML-2) pol subfamily.</text>
</comment>
<dbReference type="GO" id="GO:0015074">
    <property type="term" value="P:DNA integration"/>
    <property type="evidence" value="ECO:0007669"/>
    <property type="project" value="InterPro"/>
</dbReference>
<keyword evidence="9" id="KW-0255">Endonuclease</keyword>
<feature type="region of interest" description="Disordered" evidence="15">
    <location>
        <begin position="234"/>
        <end position="255"/>
    </location>
</feature>
<feature type="domain" description="Reverse transcriptase" evidence="16">
    <location>
        <begin position="561"/>
        <end position="740"/>
    </location>
</feature>
<dbReference type="InterPro" id="IPR054465">
    <property type="entry name" value="Integrase_p58-like_C"/>
</dbReference>
<keyword evidence="12" id="KW-0862">Zinc</keyword>
<feature type="region of interest" description="Disordered" evidence="15">
    <location>
        <begin position="1413"/>
        <end position="1448"/>
    </location>
</feature>
<dbReference type="SUPFAM" id="SSF53098">
    <property type="entry name" value="Ribonuclease H-like"/>
    <property type="match status" value="1"/>
</dbReference>
<dbReference type="Gene3D" id="1.10.340.70">
    <property type="match status" value="1"/>
</dbReference>
<evidence type="ECO:0000259" key="18">
    <source>
        <dbReference type="PROSITE" id="PS51050"/>
    </source>
</evidence>
<dbReference type="InterPro" id="IPR012337">
    <property type="entry name" value="RNaseH-like_sf"/>
</dbReference>
<dbReference type="InterPro" id="IPR043502">
    <property type="entry name" value="DNA/RNA_pol_sf"/>
</dbReference>
<dbReference type="FunFam" id="3.10.10.10:FF:000007">
    <property type="entry name" value="Retrovirus-related Pol polyprotein from transposon 17.6-like Protein"/>
    <property type="match status" value="1"/>
</dbReference>
<proteinExistence type="inferred from homology"/>
<evidence type="ECO:0000313" key="19">
    <source>
        <dbReference type="EMBL" id="CAH1233526.1"/>
    </source>
</evidence>
<feature type="compositionally biased region" description="Polar residues" evidence="15">
    <location>
        <begin position="235"/>
        <end position="244"/>
    </location>
</feature>
<evidence type="ECO:0000256" key="8">
    <source>
        <dbReference type="ARBA" id="ARBA00022723"/>
    </source>
</evidence>
<dbReference type="Gene3D" id="3.30.70.270">
    <property type="match status" value="2"/>
</dbReference>
<evidence type="ECO:0000256" key="4">
    <source>
        <dbReference type="ARBA" id="ARBA00022670"/>
    </source>
</evidence>
<keyword evidence="8" id="KW-0479">Metal-binding</keyword>
<dbReference type="FunFam" id="1.10.340.70:FF:000001">
    <property type="entry name" value="Retrovirus-related Pol polyprotein from transposon gypsy-like Protein"/>
    <property type="match status" value="1"/>
</dbReference>
<dbReference type="FunFam" id="3.30.70.270:FF:000020">
    <property type="entry name" value="Transposon Tf2-6 polyprotein-like Protein"/>
    <property type="match status" value="1"/>
</dbReference>
<evidence type="ECO:0000256" key="7">
    <source>
        <dbReference type="ARBA" id="ARBA00022722"/>
    </source>
</evidence>
<keyword evidence="13" id="KW-0695">RNA-directed DNA polymerase</keyword>
<name>A0A8J9VNP9_BRALA</name>
<dbReference type="PANTHER" id="PTHR37984:SF5">
    <property type="entry name" value="PROTEIN NYNRIN-LIKE"/>
    <property type="match status" value="1"/>
</dbReference>
<dbReference type="Gene3D" id="3.10.10.10">
    <property type="entry name" value="HIV Type 1 Reverse Transcriptase, subunit A, domain 1"/>
    <property type="match status" value="1"/>
</dbReference>
<dbReference type="Gene3D" id="3.30.40.100">
    <property type="match status" value="1"/>
</dbReference>
<dbReference type="Pfam" id="PF17917">
    <property type="entry name" value="RT_RNaseH"/>
    <property type="match status" value="1"/>
</dbReference>
<dbReference type="Gene3D" id="3.30.420.10">
    <property type="entry name" value="Ribonuclease H-like superfamily/Ribonuclease H"/>
    <property type="match status" value="1"/>
</dbReference>
<evidence type="ECO:0000256" key="13">
    <source>
        <dbReference type="ARBA" id="ARBA00022918"/>
    </source>
</evidence>
<evidence type="ECO:0000256" key="10">
    <source>
        <dbReference type="ARBA" id="ARBA00022771"/>
    </source>
</evidence>
<dbReference type="EC" id="2.7.7.49" evidence="3"/>
<dbReference type="InterPro" id="IPR043128">
    <property type="entry name" value="Rev_trsase/Diguanyl_cyclase"/>
</dbReference>
<sequence>MFVAVNLAISFDLGLGLRPTGSEAFPVAASSATMDSIPSGRATPAGMAFEASEQHVDVFLDGINDMALDLEGPALEYAESLGDKLTNDVENLHTVLSDRFGAGERKQTSLDELLHFHRKVGETLLDYEMRLRSLLQYGHPKTDVAEREKMGVNYFITGLQPSRLAERLGDIFPRPNNLRDIRRAAAQLEGTESTTVHMVASNSREEELEERVARLESRVEGMAGCLTRIEDAVTKSDTGVRTPSNPGNDNNNNGNKAGGRDYICFNCGGPAGGGVLKVLGSVEVRIRVHGAEIKRKVYVVHGLQERCILGMDFMRSVRAVVDTVGETISVRGRPCPLQVLSIRPNVCRVSLAEDVTLPGRHEVVVPGCIQDANPGWGGFLSAVFEPNSLEGKDKVVCARTVVTPTEGSVPVRLVNTSPEPVTLRRGSKVGQLTPMDGGEAEEVVLPPAGKGRTKRRTRAQQVLTLRGLATKSSTPEAGEVDRILSDLGLDRKDLSTDQRRRVYRTVDRFQHVFSRGPLDLGRTDKVKHKIDTGSARPVKLAPRRYSPHQREEMARCLQGMREIGIIRESHSPWGAPVVLVKKPDGSTRFCVDYRKLNDCTLKDAYPLPRIDDALDALGGAKFFSTLDLVSGYHQVEVEESSKEKTAFTTPLGLWEFNTLPMGLCNSPATFERLMDLVLAGLCWSSCLVYLDDIIVFGRTFEEHWDRLEAVLQRLQDAGLKVKTTKCQLLREKVSFLGHVVSEQGVETEPKKVEAVKTWPIPSNRGELRSFLGFCSYYRRFVRNFSGIAAPLYQLANDREGNFEFGEEEKGVFRQLQRELTTAPVLAFPDFHKRFILDTDASDRGLGAVLSQEVNGCEHPIAYHSRTLSKAERKYCTTRKELLALVNSVWHFRHYLLGCEFTVRTDHHALKWLMTFKEPENQVARWLETLASFSFTVQHRAGKKHGNADGLSRIPCRQCGLEDAPTDGVMSVQVASDPPEVLVPFAAGQDIKQQQADDPEISPVLLAVESGDETEQPSPLGKEGLRYWNDRERMEVKEGVLYRRLYADNTDTSYRLQLVVPKSLREQVLRECHGGILSGHLGVDKTLLRMRERFFWYGMATDVELHVKGCSECAKRKTGSRRRRAPLVPSSPGFRWERVAMDFMGPFPETPKGNKHILVISDYMTKWVEAVALPDQKATTVVRALIDTWITRFGVPYQLHSDQGRDFDSQIVHTLCQELGIKKTRTTAYHPEGDGMVERFNRTVCQILTMYVNDSHTDWDARLQSALFAYRTSVHSSTDYTPFFLTYGEEARVPADVMWPVDRPEPAGGIDVQAQGVREELDMAYRRARQNMETAHRRQKDVYDRKCHGEGSVGDQVWLSIPAVPRGLSKKFFPKWKGPYRVVTRMSDVTYRVQRVGGRQRVVVHFNRLKEYHVQEPEEETGARAEDSLTDELPAEETPAEDSDAESLQDWVQCDSCDSWRRITAHEAAEIDPDGEWYCSMNEDQSQNVCDAPAPTTTRSRRRGRPPDRLGF</sequence>
<dbReference type="InterPro" id="IPR001584">
    <property type="entry name" value="Integrase_cat-core"/>
</dbReference>
<evidence type="ECO:0000259" key="16">
    <source>
        <dbReference type="PROSITE" id="PS50878"/>
    </source>
</evidence>
<accession>A0A8J9VNP9</accession>
<evidence type="ECO:0000256" key="6">
    <source>
        <dbReference type="ARBA" id="ARBA00022695"/>
    </source>
</evidence>
<dbReference type="Gene3D" id="2.40.70.10">
    <property type="entry name" value="Acid Proteases"/>
    <property type="match status" value="1"/>
</dbReference>
<dbReference type="GO" id="GO:0003964">
    <property type="term" value="F:RNA-directed DNA polymerase activity"/>
    <property type="evidence" value="ECO:0007669"/>
    <property type="project" value="UniProtKB-KW"/>
</dbReference>
<dbReference type="EC" id="3.1.26.4" evidence="2"/>
<dbReference type="PROSITE" id="PS50878">
    <property type="entry name" value="RT_POL"/>
    <property type="match status" value="1"/>
</dbReference>
<dbReference type="InterPro" id="IPR021109">
    <property type="entry name" value="Peptidase_aspartic_dom_sf"/>
</dbReference>
<dbReference type="EMBL" id="OV696686">
    <property type="protein sequence ID" value="CAH1233526.1"/>
    <property type="molecule type" value="Genomic_DNA"/>
</dbReference>
<feature type="domain" description="CW-type" evidence="18">
    <location>
        <begin position="1444"/>
        <end position="1497"/>
    </location>
</feature>
<dbReference type="InterPro" id="IPR050951">
    <property type="entry name" value="Retrovirus_Pol_polyprotein"/>
</dbReference>
<dbReference type="InterPro" id="IPR041588">
    <property type="entry name" value="Integrase_H2C2"/>
</dbReference>
<evidence type="ECO:0000259" key="17">
    <source>
        <dbReference type="PROSITE" id="PS50994"/>
    </source>
</evidence>
<evidence type="ECO:0000256" key="15">
    <source>
        <dbReference type="SAM" id="MobiDB-lite"/>
    </source>
</evidence>
<evidence type="ECO:0000256" key="12">
    <source>
        <dbReference type="ARBA" id="ARBA00022833"/>
    </source>
</evidence>
<dbReference type="Pfam" id="PF00078">
    <property type="entry name" value="RVT_1"/>
    <property type="match status" value="1"/>
</dbReference>
<evidence type="ECO:0000256" key="1">
    <source>
        <dbReference type="ARBA" id="ARBA00010879"/>
    </source>
</evidence>
<dbReference type="GO" id="GO:0006508">
    <property type="term" value="P:proteolysis"/>
    <property type="evidence" value="ECO:0007669"/>
    <property type="project" value="UniProtKB-KW"/>
</dbReference>
<dbReference type="InterPro" id="IPR041373">
    <property type="entry name" value="RT_RNaseH"/>
</dbReference>
<dbReference type="GO" id="GO:0008270">
    <property type="term" value="F:zinc ion binding"/>
    <property type="evidence" value="ECO:0007669"/>
    <property type="project" value="UniProtKB-KW"/>
</dbReference>
<organism evidence="19 20">
    <name type="scientific">Branchiostoma lanceolatum</name>
    <name type="common">Common lancelet</name>
    <name type="synonym">Amphioxus lanceolatum</name>
    <dbReference type="NCBI Taxonomy" id="7740"/>
    <lineage>
        <taxon>Eukaryota</taxon>
        <taxon>Metazoa</taxon>
        <taxon>Chordata</taxon>
        <taxon>Cephalochordata</taxon>
        <taxon>Leptocardii</taxon>
        <taxon>Amphioxiformes</taxon>
        <taxon>Branchiostomatidae</taxon>
        <taxon>Branchiostoma</taxon>
    </lineage>
</organism>
<dbReference type="Pfam" id="PF22938">
    <property type="entry name" value="Integrase_p58_C"/>
    <property type="match status" value="1"/>
</dbReference>
<evidence type="ECO:0000256" key="2">
    <source>
        <dbReference type="ARBA" id="ARBA00012180"/>
    </source>
</evidence>
<dbReference type="GO" id="GO:0003676">
    <property type="term" value="F:nucleic acid binding"/>
    <property type="evidence" value="ECO:0007669"/>
    <property type="project" value="InterPro"/>
</dbReference>
<dbReference type="PROSITE" id="PS50994">
    <property type="entry name" value="INTEGRASE"/>
    <property type="match status" value="1"/>
</dbReference>
<dbReference type="Pfam" id="PF17921">
    <property type="entry name" value="Integrase_H2C2"/>
    <property type="match status" value="1"/>
</dbReference>
<keyword evidence="6" id="KW-0548">Nucleotidyltransferase</keyword>
<keyword evidence="4" id="KW-0645">Protease</keyword>
<gene>
    <name evidence="19" type="primary">NYNRIN</name>
    <name evidence="19" type="ORF">BLAG_LOCUS2274</name>
</gene>
<evidence type="ECO:0000256" key="9">
    <source>
        <dbReference type="ARBA" id="ARBA00022759"/>
    </source>
</evidence>
<dbReference type="InterPro" id="IPR036397">
    <property type="entry name" value="RNaseH_sf"/>
</dbReference>
<dbReference type="FunFam" id="3.30.420.10:FF:000032">
    <property type="entry name" value="Retrovirus-related Pol polyprotein from transposon 297-like Protein"/>
    <property type="match status" value="1"/>
</dbReference>
<keyword evidence="10" id="KW-0863">Zinc-finger</keyword>
<dbReference type="PANTHER" id="PTHR37984">
    <property type="entry name" value="PROTEIN CBG26694"/>
    <property type="match status" value="1"/>
</dbReference>
<feature type="compositionally biased region" description="Low complexity" evidence="15">
    <location>
        <begin position="245"/>
        <end position="255"/>
    </location>
</feature>
<dbReference type="GO" id="GO:0008233">
    <property type="term" value="F:peptidase activity"/>
    <property type="evidence" value="ECO:0007669"/>
    <property type="project" value="UniProtKB-KW"/>
</dbReference>
<evidence type="ECO:0000256" key="3">
    <source>
        <dbReference type="ARBA" id="ARBA00012493"/>
    </source>
</evidence>
<evidence type="ECO:0000256" key="11">
    <source>
        <dbReference type="ARBA" id="ARBA00022801"/>
    </source>
</evidence>
<dbReference type="InterPro" id="IPR000477">
    <property type="entry name" value="RT_dom"/>
</dbReference>
<feature type="region of interest" description="Disordered" evidence="15">
    <location>
        <begin position="1471"/>
        <end position="1511"/>
    </location>
</feature>
<keyword evidence="5" id="KW-0808">Transferase</keyword>
<evidence type="ECO:0000256" key="14">
    <source>
        <dbReference type="ARBA" id="ARBA00039658"/>
    </source>
</evidence>
<dbReference type="SUPFAM" id="SSF56672">
    <property type="entry name" value="DNA/RNA polymerases"/>
    <property type="match status" value="1"/>
</dbReference>
<evidence type="ECO:0000313" key="20">
    <source>
        <dbReference type="Proteomes" id="UP000838412"/>
    </source>
</evidence>
<dbReference type="GO" id="GO:0004523">
    <property type="term" value="F:RNA-DNA hybrid ribonuclease activity"/>
    <property type="evidence" value="ECO:0007669"/>
    <property type="project" value="UniProtKB-EC"/>
</dbReference>
<dbReference type="Pfam" id="PF07496">
    <property type="entry name" value="zf-CW"/>
    <property type="match status" value="1"/>
</dbReference>
<dbReference type="Pfam" id="PF00665">
    <property type="entry name" value="rve"/>
    <property type="match status" value="1"/>
</dbReference>
<feature type="compositionally biased region" description="Basic and acidic residues" evidence="15">
    <location>
        <begin position="1413"/>
        <end position="1426"/>
    </location>
</feature>